<sequence>MAHLITVYWRDIPAQVIAEEGRGRRRKQAKVELPVRFIHAIDMAAMRDGSEDEDAYLEGWRRADPVECGDDLEAAAEAAAEALQAEYDGEKLKALIKNGGNDADE</sequence>
<evidence type="ECO:0000313" key="3">
    <source>
        <dbReference type="Proteomes" id="UP001060336"/>
    </source>
</evidence>
<keyword evidence="3" id="KW-1185">Reference proteome</keyword>
<evidence type="ECO:0000259" key="1">
    <source>
        <dbReference type="Pfam" id="PF13769"/>
    </source>
</evidence>
<dbReference type="Pfam" id="PF13769">
    <property type="entry name" value="Virulence_fact"/>
    <property type="match status" value="1"/>
</dbReference>
<dbReference type="EMBL" id="CP102480">
    <property type="protein sequence ID" value="UUX48786.1"/>
    <property type="molecule type" value="Genomic_DNA"/>
</dbReference>
<dbReference type="AlphaFoldDB" id="A0A9J7APD9"/>
<dbReference type="Proteomes" id="UP001060336">
    <property type="component" value="Chromosome"/>
</dbReference>
<dbReference type="KEGG" id="naci:NUH88_15400"/>
<dbReference type="InterPro" id="IPR025989">
    <property type="entry name" value="Virulence_F_dom"/>
</dbReference>
<organism evidence="2 3">
    <name type="scientific">Nisaea acidiphila</name>
    <dbReference type="NCBI Taxonomy" id="1862145"/>
    <lineage>
        <taxon>Bacteria</taxon>
        <taxon>Pseudomonadati</taxon>
        <taxon>Pseudomonadota</taxon>
        <taxon>Alphaproteobacteria</taxon>
        <taxon>Rhodospirillales</taxon>
        <taxon>Thalassobaculaceae</taxon>
        <taxon>Nisaea</taxon>
    </lineage>
</organism>
<feature type="domain" description="Virulence factor" evidence="1">
    <location>
        <begin position="7"/>
        <end position="96"/>
    </location>
</feature>
<proteinExistence type="predicted"/>
<evidence type="ECO:0000313" key="2">
    <source>
        <dbReference type="EMBL" id="UUX48786.1"/>
    </source>
</evidence>
<protein>
    <submittedName>
        <fullName evidence="2">Virulence factor</fullName>
    </submittedName>
</protein>
<reference evidence="2" key="1">
    <citation type="submission" date="2022-08" db="EMBL/GenBank/DDBJ databases">
        <title>Nisaea acidiphila sp. nov., isolated from a marine algal debris and emended description of the genus Nisaea Urios et al. 2008.</title>
        <authorList>
            <person name="Kwon K."/>
        </authorList>
    </citation>
    <scope>NUCLEOTIDE SEQUENCE</scope>
    <source>
        <strain evidence="2">MEBiC11861</strain>
    </source>
</reference>
<dbReference type="RefSeq" id="WP_257767288.1">
    <property type="nucleotide sequence ID" value="NZ_CP102480.1"/>
</dbReference>
<accession>A0A9J7APD9</accession>
<name>A0A9J7APD9_9PROT</name>
<gene>
    <name evidence="2" type="ORF">NUH88_15400</name>
</gene>